<feature type="non-terminal residue" evidence="1">
    <location>
        <position position="69"/>
    </location>
</feature>
<name>A0ACA9Q705_9GLOM</name>
<gene>
    <name evidence="1" type="ORF">RPERSI_LOCUS13091</name>
</gene>
<evidence type="ECO:0000313" key="2">
    <source>
        <dbReference type="Proteomes" id="UP000789920"/>
    </source>
</evidence>
<dbReference type="Proteomes" id="UP000789920">
    <property type="component" value="Unassembled WGS sequence"/>
</dbReference>
<evidence type="ECO:0000313" key="1">
    <source>
        <dbReference type="EMBL" id="CAG8740386.1"/>
    </source>
</evidence>
<keyword evidence="2" id="KW-1185">Reference proteome</keyword>
<protein>
    <submittedName>
        <fullName evidence="1">25007_t:CDS:1</fullName>
    </submittedName>
</protein>
<reference evidence="1" key="1">
    <citation type="submission" date="2021-06" db="EMBL/GenBank/DDBJ databases">
        <authorList>
            <person name="Kallberg Y."/>
            <person name="Tangrot J."/>
            <person name="Rosling A."/>
        </authorList>
    </citation>
    <scope>NUCLEOTIDE SEQUENCE</scope>
    <source>
        <strain evidence="1">MA461A</strain>
    </source>
</reference>
<comment type="caution">
    <text evidence="1">The sequence shown here is derived from an EMBL/GenBank/DDBJ whole genome shotgun (WGS) entry which is preliminary data.</text>
</comment>
<organism evidence="1 2">
    <name type="scientific">Racocetra persica</name>
    <dbReference type="NCBI Taxonomy" id="160502"/>
    <lineage>
        <taxon>Eukaryota</taxon>
        <taxon>Fungi</taxon>
        <taxon>Fungi incertae sedis</taxon>
        <taxon>Mucoromycota</taxon>
        <taxon>Glomeromycotina</taxon>
        <taxon>Glomeromycetes</taxon>
        <taxon>Diversisporales</taxon>
        <taxon>Gigasporaceae</taxon>
        <taxon>Racocetra</taxon>
    </lineage>
</organism>
<accession>A0ACA9Q705</accession>
<dbReference type="EMBL" id="CAJVQC010028693">
    <property type="protein sequence ID" value="CAG8740386.1"/>
    <property type="molecule type" value="Genomic_DNA"/>
</dbReference>
<sequence>MDSQRLEVKAYLIAEYELFKQLVLPLLDLTQTDNNKEKNVLLAIIYTSPVQDSETNKEIQIYLALPKIS</sequence>
<proteinExistence type="predicted"/>